<evidence type="ECO:0000313" key="3">
    <source>
        <dbReference type="EMBL" id="MOY34257.1"/>
    </source>
</evidence>
<protein>
    <submittedName>
        <fullName evidence="3">Putative conserved secreted protein</fullName>
    </submittedName>
</protein>
<organism evidence="3">
    <name type="scientific">Ixodes scapularis</name>
    <name type="common">Black-legged tick</name>
    <name type="synonym">Deer tick</name>
    <dbReference type="NCBI Taxonomy" id="6945"/>
    <lineage>
        <taxon>Eukaryota</taxon>
        <taxon>Metazoa</taxon>
        <taxon>Ecdysozoa</taxon>
        <taxon>Arthropoda</taxon>
        <taxon>Chelicerata</taxon>
        <taxon>Arachnida</taxon>
        <taxon>Acari</taxon>
        <taxon>Parasitiformes</taxon>
        <taxon>Ixodida</taxon>
        <taxon>Ixodoidea</taxon>
        <taxon>Ixodidae</taxon>
        <taxon>Ixodinae</taxon>
        <taxon>Ixodes</taxon>
    </lineage>
</organism>
<keyword evidence="2" id="KW-0732">Signal</keyword>
<proteinExistence type="predicted"/>
<feature type="region of interest" description="Disordered" evidence="1">
    <location>
        <begin position="98"/>
        <end position="118"/>
    </location>
</feature>
<feature type="chain" id="PRO_5020040341" evidence="2">
    <location>
        <begin position="21"/>
        <end position="170"/>
    </location>
</feature>
<dbReference type="VEuPathDB" id="VectorBase:ISCP_012868"/>
<evidence type="ECO:0000256" key="1">
    <source>
        <dbReference type="SAM" id="MobiDB-lite"/>
    </source>
</evidence>
<feature type="region of interest" description="Disordered" evidence="1">
    <location>
        <begin position="151"/>
        <end position="170"/>
    </location>
</feature>
<feature type="signal peptide" evidence="2">
    <location>
        <begin position="1"/>
        <end position="20"/>
    </location>
</feature>
<dbReference type="OrthoDB" id="10435585at2759"/>
<feature type="compositionally biased region" description="Acidic residues" evidence="1">
    <location>
        <begin position="159"/>
        <end position="170"/>
    </location>
</feature>
<evidence type="ECO:0000256" key="2">
    <source>
        <dbReference type="SAM" id="SignalP"/>
    </source>
</evidence>
<sequence length="170" mass="19346">MRTWGIFVLLGACFATLDQASGFGEWTEREQHPAKCTRMFPSSWNWIGKYATHCRYLCRTFPPRYEDEEDKTPCMGFNVFGVCHNGKCVTEEDFPTTPAVFPSSSTSDEAEQPKEPVTEFEELFPPHETSYFEETSTGAAVEEDIEVTTVRDASTENTDVAEDWPSWDDI</sequence>
<dbReference type="EMBL" id="GHJT01000286">
    <property type="protein sequence ID" value="MOY34257.1"/>
    <property type="molecule type" value="Transcribed_RNA"/>
</dbReference>
<name>A0A4D5RCT1_IXOSC</name>
<dbReference type="AlphaFoldDB" id="A0A4D5RCT1"/>
<reference evidence="3" key="1">
    <citation type="submission" date="2019-04" db="EMBL/GenBank/DDBJ databases">
        <title>An insight into the mialome of Ixodes scapularis.</title>
        <authorList>
            <person name="Ribeiro J.M."/>
            <person name="Mather T.N."/>
            <person name="Karim S."/>
        </authorList>
    </citation>
    <scope>NUCLEOTIDE SEQUENCE</scope>
</reference>
<accession>A0A4D5RCT1</accession>